<dbReference type="Proteomes" id="UP000256817">
    <property type="component" value="Unassembled WGS sequence"/>
</dbReference>
<protein>
    <submittedName>
        <fullName evidence="3">Multidrug transporter subunit MdtC</fullName>
    </submittedName>
</protein>
<dbReference type="GO" id="GO:0042910">
    <property type="term" value="F:xenobiotic transmembrane transporter activity"/>
    <property type="evidence" value="ECO:0007669"/>
    <property type="project" value="TreeGrafter"/>
</dbReference>
<dbReference type="PANTHER" id="PTHR32063">
    <property type="match status" value="1"/>
</dbReference>
<dbReference type="PANTHER" id="PTHR32063:SF21">
    <property type="entry name" value="MULTIDRUG RESISTANCE PROTEIN MDTB"/>
    <property type="match status" value="1"/>
</dbReference>
<dbReference type="SUPFAM" id="SSF82866">
    <property type="entry name" value="Multidrug efflux transporter AcrB transmembrane domain"/>
    <property type="match status" value="2"/>
</dbReference>
<keyword evidence="1" id="KW-1133">Transmembrane helix</keyword>
<dbReference type="Pfam" id="PF00873">
    <property type="entry name" value="ACR_tran"/>
    <property type="match status" value="1"/>
</dbReference>
<keyword evidence="1" id="KW-0472">Membrane</keyword>
<gene>
    <name evidence="3" type="ORF">DMB84_017375</name>
    <name evidence="2" type="ORF">DMB85_013925</name>
</gene>
<feature type="transmembrane region" description="Helical" evidence="1">
    <location>
        <begin position="911"/>
        <end position="936"/>
    </location>
</feature>
<dbReference type="Gene3D" id="3.30.2090.10">
    <property type="entry name" value="Multidrug efflux transporter AcrB TolC docking domain, DN and DC subdomains"/>
    <property type="match status" value="2"/>
</dbReference>
<dbReference type="SUPFAM" id="SSF82714">
    <property type="entry name" value="Multidrug efflux transporter AcrB TolC docking domain, DN and DC subdomains"/>
    <property type="match status" value="2"/>
</dbReference>
<dbReference type="GO" id="GO:0005886">
    <property type="term" value="C:plasma membrane"/>
    <property type="evidence" value="ECO:0007669"/>
    <property type="project" value="TreeGrafter"/>
</dbReference>
<dbReference type="Gene3D" id="3.30.70.1430">
    <property type="entry name" value="Multidrug efflux transporter AcrB pore domain"/>
    <property type="match status" value="2"/>
</dbReference>
<feature type="transmembrane region" description="Helical" evidence="1">
    <location>
        <begin position="431"/>
        <end position="451"/>
    </location>
</feature>
<dbReference type="Gene3D" id="3.30.70.1320">
    <property type="entry name" value="Multidrug efflux transporter AcrB pore domain like"/>
    <property type="match status" value="1"/>
</dbReference>
<evidence type="ECO:0000313" key="5">
    <source>
        <dbReference type="Proteomes" id="UP000256817"/>
    </source>
</evidence>
<feature type="transmembrane region" description="Helical" evidence="1">
    <location>
        <begin position="988"/>
        <end position="1014"/>
    </location>
</feature>
<keyword evidence="5" id="KW-1185">Reference proteome</keyword>
<reference evidence="4 5" key="1">
    <citation type="submission" date="2018-11" db="EMBL/GenBank/DDBJ databases">
        <title>Draft genome sequences of proposed Pectobacterium aquaticum sp. nov. isolated in France from fresh water.</title>
        <authorList>
            <person name="Pedron J."/>
            <person name="Barny M.A."/>
        </authorList>
    </citation>
    <scope>NUCLEOTIDE SEQUENCE [LARGE SCALE GENOMIC DNA]</scope>
    <source>
        <strain evidence="3 4">A127-S21-F16</strain>
        <strain evidence="2 5">A35-S23-M15</strain>
    </source>
</reference>
<evidence type="ECO:0000256" key="1">
    <source>
        <dbReference type="SAM" id="Phobius"/>
    </source>
</evidence>
<dbReference type="RefSeq" id="WP_116167058.1">
    <property type="nucleotide sequence ID" value="NZ_QHJS02000063.1"/>
</dbReference>
<organism evidence="3 4">
    <name type="scientific">Pectobacterium aquaticum</name>
    <dbReference type="NCBI Taxonomy" id="2204145"/>
    <lineage>
        <taxon>Bacteria</taxon>
        <taxon>Pseudomonadati</taxon>
        <taxon>Pseudomonadota</taxon>
        <taxon>Gammaproteobacteria</taxon>
        <taxon>Enterobacterales</taxon>
        <taxon>Pectobacteriaceae</taxon>
        <taxon>Pectobacterium</taxon>
    </lineage>
</organism>
<feature type="transmembrane region" description="Helical" evidence="1">
    <location>
        <begin position="463"/>
        <end position="491"/>
    </location>
</feature>
<feature type="transmembrane region" description="Helical" evidence="1">
    <location>
        <begin position="364"/>
        <end position="384"/>
    </location>
</feature>
<dbReference type="EMBL" id="QHJW02000035">
    <property type="protein sequence ID" value="RRO07142.1"/>
    <property type="molecule type" value="Genomic_DNA"/>
</dbReference>
<dbReference type="EMBL" id="QHJS02000063">
    <property type="protein sequence ID" value="RRO14499.1"/>
    <property type="molecule type" value="Genomic_DNA"/>
</dbReference>
<dbReference type="PRINTS" id="PR00702">
    <property type="entry name" value="ACRIFLAVINRP"/>
</dbReference>
<feature type="transmembrane region" description="Helical" evidence="1">
    <location>
        <begin position="957"/>
        <end position="976"/>
    </location>
</feature>
<dbReference type="InterPro" id="IPR001036">
    <property type="entry name" value="Acrflvin-R"/>
</dbReference>
<evidence type="ECO:0000313" key="2">
    <source>
        <dbReference type="EMBL" id="RRO07142.1"/>
    </source>
</evidence>
<feature type="transmembrane region" description="Helical" evidence="1">
    <location>
        <begin position="338"/>
        <end position="357"/>
    </location>
</feature>
<dbReference type="SUPFAM" id="SSF82693">
    <property type="entry name" value="Multidrug efflux transporter AcrB pore domain, PN1, PN2, PC1 and PC2 subdomains"/>
    <property type="match status" value="3"/>
</dbReference>
<accession>A0AA93AJL0</accession>
<comment type="caution">
    <text evidence="3">The sequence shown here is derived from an EMBL/GenBank/DDBJ whole genome shotgun (WGS) entry which is preliminary data.</text>
</comment>
<sequence>MNPSRPFIARPVATLLLALSVFIAGLIACLTLPVSALPQADYPVIQLTTYYPGASPAVISSTVTAPLERQLGMMSGLEQMYSSSGSGISSITLRFNLGLPLDVAQQEVQAAINAASKLLPDDLPTPPVYKKVNPADKPLVTLMATSRQRPLTEVQDLINTRIALKIAQLNGVGNLVLQGGNRPAIRITLNQQALAVRNLTLEDVRQQIAVSSLQSAKGDINGRYEALLLDTNDQLRNIEDWRNLILSWHDGVALRLKEVAVVENGAEDAQQAAWVNQQPAILITIQRQPSVNEIQVADAIRQHLPEWQASLPPDVSLSMLVDHTDMVRASVVGVSKELIFSVLLVVMVTFFFLRSFAATLVTGIVVPLSMAGTCVIMHFCGFSLNNFTLMALTVASGFIIDDAIVVVENISRWLERGMSRRESALKGTEEIGFTVISLTLSLVAVLIPLLLMEGIIGQLLREFSITLAVAILMSMITSLTLAPMLCAAMLVPTGQHKSVQFFARLTQTYGRILDKCLLHGQLTVFITVGLTLLTILLYLLVPKSLFPSEDTGVIQFTAIAQGDISFAEMSRQQQILTDIILQNPAVASVTASVGVNAGNSALNRSHIQVNLKPFSLRASSARQVAAELKQAVGHRVDMQLYATMPPLLTLNDLVAPGRYQFTLEGINRSELRDRALQLAAALRHTPGLVDISSSADSQAKTVSIVINRDKAQMLGISVADIDAALYNAFGQRQIATLYTEANQYRVILNATTQNQDGISALNGLYLRTQYTQANGESTTQGMVPLSAVARLSIGQSALIYERINQLPTVTFSFNLVDGYSLQEALKAIQQRKAQLSQPESLVLRFQGEAGLFEHSPASKLWLIAVAIFSVYVILGMLYESFLHPVTILSTLPSALVGALLALWLSDADYTLIAMIGMILLIGIVKKNAIMMIDFALQAQHGGLSGKEAIRQACLLRFRPIMMTTFATLLGALPLMLASGEGAELRQPLGLVIISGLLVSQLLTLFSTPVIYLGLNRFTVLSGITRQQPA</sequence>
<evidence type="ECO:0000313" key="3">
    <source>
        <dbReference type="EMBL" id="RRO14499.1"/>
    </source>
</evidence>
<dbReference type="Proteomes" id="UP000256540">
    <property type="component" value="Unassembled WGS sequence"/>
</dbReference>
<dbReference type="InterPro" id="IPR027463">
    <property type="entry name" value="AcrB_DN_DC_subdom"/>
</dbReference>
<keyword evidence="1" id="KW-0812">Transmembrane</keyword>
<proteinExistence type="predicted"/>
<dbReference type="PROSITE" id="PS51257">
    <property type="entry name" value="PROKAR_LIPOPROTEIN"/>
    <property type="match status" value="1"/>
</dbReference>
<name>A0AA93AJL0_9GAMM</name>
<dbReference type="Gene3D" id="3.30.70.1440">
    <property type="entry name" value="Multidrug efflux transporter AcrB pore domain"/>
    <property type="match status" value="1"/>
</dbReference>
<dbReference type="Gene3D" id="1.20.1640.10">
    <property type="entry name" value="Multidrug efflux transporter AcrB transmembrane domain"/>
    <property type="match status" value="2"/>
</dbReference>
<feature type="transmembrane region" description="Helical" evidence="1">
    <location>
        <begin position="860"/>
        <end position="878"/>
    </location>
</feature>
<dbReference type="FunFam" id="3.30.70.1430:FF:000001">
    <property type="entry name" value="Efflux pump membrane transporter"/>
    <property type="match status" value="1"/>
</dbReference>
<feature type="transmembrane region" description="Helical" evidence="1">
    <location>
        <begin position="522"/>
        <end position="541"/>
    </location>
</feature>
<evidence type="ECO:0000313" key="4">
    <source>
        <dbReference type="Proteomes" id="UP000256540"/>
    </source>
</evidence>
<dbReference type="AlphaFoldDB" id="A0AA93AJL0"/>